<evidence type="ECO:0000313" key="3">
    <source>
        <dbReference type="EMBL" id="KAL3734483.1"/>
    </source>
</evidence>
<sequence length="205" mass="22845">MVVSLPELYDCYSETDYSTNASDNLLINLSAYPQYRLSDTRKNLTVLGCDTYALISDQNGMFRSGWISYCSDPVDLAKETTCSDHCQTSIPKGLKTLCIKISSIDGDTLVSRFNPCGVAFVVDRKAFNISDRTLPSFNDLGKRADLVLDWMVGWDVTCRQATLNQSSYACGNHTECKDFGNGPGYRCFCKAGYQGNPYDRFKGCR</sequence>
<feature type="non-terminal residue" evidence="3">
    <location>
        <position position="205"/>
    </location>
</feature>
<dbReference type="PANTHER" id="PTHR33491">
    <property type="entry name" value="OSJNBA0016N04.9 PROTEIN"/>
    <property type="match status" value="1"/>
</dbReference>
<dbReference type="Proteomes" id="UP001634007">
    <property type="component" value="Unassembled WGS sequence"/>
</dbReference>
<keyword evidence="1" id="KW-0245">EGF-like domain</keyword>
<evidence type="ECO:0000313" key="4">
    <source>
        <dbReference type="Proteomes" id="UP001634007"/>
    </source>
</evidence>
<comment type="caution">
    <text evidence="3">The sequence shown here is derived from an EMBL/GenBank/DDBJ whole genome shotgun (WGS) entry which is preliminary data.</text>
</comment>
<feature type="disulfide bond" evidence="1">
    <location>
        <begin position="170"/>
        <end position="187"/>
    </location>
</feature>
<dbReference type="InterPro" id="IPR000742">
    <property type="entry name" value="EGF"/>
</dbReference>
<dbReference type="EMBL" id="JBJKBG010000006">
    <property type="protein sequence ID" value="KAL3734483.1"/>
    <property type="molecule type" value="Genomic_DNA"/>
</dbReference>
<gene>
    <name evidence="3" type="ORF">ACJRO7_023780</name>
</gene>
<reference evidence="3 4" key="1">
    <citation type="submission" date="2024-11" db="EMBL/GenBank/DDBJ databases">
        <title>Chromosome-level genome assembly of Eucalyptus globulus Labill. provides insights into its genome evolution.</title>
        <authorList>
            <person name="Li X."/>
        </authorList>
    </citation>
    <scope>NUCLEOTIDE SEQUENCE [LARGE SCALE GENOMIC DNA]</scope>
    <source>
        <strain evidence="3">CL2024</strain>
        <tissue evidence="3">Fresh tender leaves</tissue>
    </source>
</reference>
<dbReference type="AlphaFoldDB" id="A0ABD3K830"/>
<evidence type="ECO:0000259" key="2">
    <source>
        <dbReference type="PROSITE" id="PS50026"/>
    </source>
</evidence>
<accession>A0ABD3K830</accession>
<protein>
    <recommendedName>
        <fullName evidence="2">EGF-like domain-containing protein</fullName>
    </recommendedName>
</protein>
<comment type="caution">
    <text evidence="1">Lacks conserved residue(s) required for the propagation of feature annotation.</text>
</comment>
<organism evidence="3 4">
    <name type="scientific">Eucalyptus globulus</name>
    <name type="common">Tasmanian blue gum</name>
    <dbReference type="NCBI Taxonomy" id="34317"/>
    <lineage>
        <taxon>Eukaryota</taxon>
        <taxon>Viridiplantae</taxon>
        <taxon>Streptophyta</taxon>
        <taxon>Embryophyta</taxon>
        <taxon>Tracheophyta</taxon>
        <taxon>Spermatophyta</taxon>
        <taxon>Magnoliopsida</taxon>
        <taxon>eudicotyledons</taxon>
        <taxon>Gunneridae</taxon>
        <taxon>Pentapetalae</taxon>
        <taxon>rosids</taxon>
        <taxon>malvids</taxon>
        <taxon>Myrtales</taxon>
        <taxon>Myrtaceae</taxon>
        <taxon>Myrtoideae</taxon>
        <taxon>Eucalypteae</taxon>
        <taxon>Eucalyptus</taxon>
    </lineage>
</organism>
<feature type="domain" description="EGF-like" evidence="2">
    <location>
        <begin position="162"/>
        <end position="196"/>
    </location>
</feature>
<dbReference type="PROSITE" id="PS50026">
    <property type="entry name" value="EGF_3"/>
    <property type="match status" value="1"/>
</dbReference>
<name>A0ABD3K830_EUCGL</name>
<keyword evidence="4" id="KW-1185">Reference proteome</keyword>
<keyword evidence="1" id="KW-1015">Disulfide bond</keyword>
<evidence type="ECO:0000256" key="1">
    <source>
        <dbReference type="PROSITE-ProRule" id="PRU00076"/>
    </source>
</evidence>
<proteinExistence type="predicted"/>